<keyword evidence="15" id="KW-1185">Reference proteome</keyword>
<keyword evidence="7 10" id="KW-0067">ATP-binding</keyword>
<comment type="catalytic activity">
    <reaction evidence="9 10 11">
        <text>adenosine(37) in tRNA + dimethylallyl diphosphate = N(6)-dimethylallyladenosine(37) in tRNA + diphosphate</text>
        <dbReference type="Rhea" id="RHEA:26482"/>
        <dbReference type="Rhea" id="RHEA-COMP:10162"/>
        <dbReference type="Rhea" id="RHEA-COMP:10375"/>
        <dbReference type="ChEBI" id="CHEBI:33019"/>
        <dbReference type="ChEBI" id="CHEBI:57623"/>
        <dbReference type="ChEBI" id="CHEBI:74411"/>
        <dbReference type="ChEBI" id="CHEBI:74415"/>
        <dbReference type="EC" id="2.5.1.75"/>
    </reaction>
</comment>
<evidence type="ECO:0000313" key="14">
    <source>
        <dbReference type="EMBL" id="QIB69416.1"/>
    </source>
</evidence>
<evidence type="ECO:0000256" key="9">
    <source>
        <dbReference type="ARBA" id="ARBA00049563"/>
    </source>
</evidence>
<organism evidence="14 15">
    <name type="scientific">Aminipila butyrica</name>
    <dbReference type="NCBI Taxonomy" id="433296"/>
    <lineage>
        <taxon>Bacteria</taxon>
        <taxon>Bacillati</taxon>
        <taxon>Bacillota</taxon>
        <taxon>Clostridia</taxon>
        <taxon>Peptostreptococcales</taxon>
        <taxon>Anaerovoracaceae</taxon>
        <taxon>Aminipila</taxon>
    </lineage>
</organism>
<dbReference type="Gene3D" id="1.10.20.140">
    <property type="match status" value="1"/>
</dbReference>
<evidence type="ECO:0000256" key="1">
    <source>
        <dbReference type="ARBA" id="ARBA00001946"/>
    </source>
</evidence>
<dbReference type="InterPro" id="IPR018022">
    <property type="entry name" value="IPT"/>
</dbReference>
<dbReference type="NCBIfam" id="TIGR00174">
    <property type="entry name" value="miaA"/>
    <property type="match status" value="1"/>
</dbReference>
<proteinExistence type="inferred from homology"/>
<feature type="binding site" evidence="10">
    <location>
        <begin position="16"/>
        <end position="21"/>
    </location>
    <ligand>
        <name>substrate</name>
    </ligand>
</feature>
<dbReference type="Pfam" id="PF01715">
    <property type="entry name" value="IPPT"/>
    <property type="match status" value="1"/>
</dbReference>
<keyword evidence="8 10" id="KW-0460">Magnesium</keyword>
<dbReference type="SUPFAM" id="SSF52540">
    <property type="entry name" value="P-loop containing nucleoside triphosphate hydrolases"/>
    <property type="match status" value="1"/>
</dbReference>
<dbReference type="PANTHER" id="PTHR11088:SF60">
    <property type="entry name" value="TRNA DIMETHYLALLYLTRANSFERASE"/>
    <property type="match status" value="1"/>
</dbReference>
<accession>A0A858BZA7</accession>
<dbReference type="KEGG" id="abut:Ami103574_08775"/>
<dbReference type="InterPro" id="IPR039657">
    <property type="entry name" value="Dimethylallyltransferase"/>
</dbReference>
<feature type="site" description="Interaction with substrate tRNA" evidence="10">
    <location>
        <position position="128"/>
    </location>
</feature>
<evidence type="ECO:0000256" key="2">
    <source>
        <dbReference type="ARBA" id="ARBA00003213"/>
    </source>
</evidence>
<dbReference type="EMBL" id="CP048649">
    <property type="protein sequence ID" value="QIB69416.1"/>
    <property type="molecule type" value="Genomic_DNA"/>
</dbReference>
<evidence type="ECO:0000256" key="8">
    <source>
        <dbReference type="ARBA" id="ARBA00022842"/>
    </source>
</evidence>
<dbReference type="Proteomes" id="UP000466848">
    <property type="component" value="Chromosome"/>
</dbReference>
<evidence type="ECO:0000313" key="15">
    <source>
        <dbReference type="Proteomes" id="UP000466848"/>
    </source>
</evidence>
<evidence type="ECO:0000256" key="5">
    <source>
        <dbReference type="ARBA" id="ARBA00022694"/>
    </source>
</evidence>
<keyword evidence="5 10" id="KW-0819">tRNA processing</keyword>
<evidence type="ECO:0000256" key="6">
    <source>
        <dbReference type="ARBA" id="ARBA00022741"/>
    </source>
</evidence>
<name>A0A858BZA7_9FIRM</name>
<protein>
    <recommendedName>
        <fullName evidence="10">tRNA dimethylallyltransferase</fullName>
        <ecNumber evidence="10">2.5.1.75</ecNumber>
    </recommendedName>
    <alternativeName>
        <fullName evidence="10">Dimethylallyl diphosphate:tRNA dimethylallyltransferase</fullName>
        <shortName evidence="10">DMAPP:tRNA dimethylallyltransferase</shortName>
        <shortName evidence="10">DMATase</shortName>
    </alternativeName>
    <alternativeName>
        <fullName evidence="10">Isopentenyl-diphosphate:tRNA isopentenyltransferase</fullName>
        <shortName evidence="10">IPP transferase</shortName>
        <shortName evidence="10">IPPT</shortName>
        <shortName evidence="10">IPTase</shortName>
    </alternativeName>
</protein>
<evidence type="ECO:0000256" key="4">
    <source>
        <dbReference type="ARBA" id="ARBA00022679"/>
    </source>
</evidence>
<dbReference type="GO" id="GO:0052381">
    <property type="term" value="F:tRNA dimethylallyltransferase activity"/>
    <property type="evidence" value="ECO:0007669"/>
    <property type="project" value="UniProtKB-UniRule"/>
</dbReference>
<keyword evidence="4 10" id="KW-0808">Transferase</keyword>
<feature type="region of interest" description="Interaction with substrate tRNA" evidence="10">
    <location>
        <begin position="39"/>
        <end position="42"/>
    </location>
</feature>
<evidence type="ECO:0000256" key="11">
    <source>
        <dbReference type="RuleBase" id="RU003783"/>
    </source>
</evidence>
<evidence type="ECO:0000256" key="10">
    <source>
        <dbReference type="HAMAP-Rule" id="MF_00185"/>
    </source>
</evidence>
<evidence type="ECO:0000256" key="13">
    <source>
        <dbReference type="RuleBase" id="RU003785"/>
    </source>
</evidence>
<comment type="cofactor">
    <cofactor evidence="1 10">
        <name>Mg(2+)</name>
        <dbReference type="ChEBI" id="CHEBI:18420"/>
    </cofactor>
</comment>
<dbReference type="GO" id="GO:0006400">
    <property type="term" value="P:tRNA modification"/>
    <property type="evidence" value="ECO:0007669"/>
    <property type="project" value="TreeGrafter"/>
</dbReference>
<evidence type="ECO:0000256" key="7">
    <source>
        <dbReference type="ARBA" id="ARBA00022840"/>
    </source>
</evidence>
<dbReference type="PANTHER" id="PTHR11088">
    <property type="entry name" value="TRNA DIMETHYLALLYLTRANSFERASE"/>
    <property type="match status" value="1"/>
</dbReference>
<evidence type="ECO:0000256" key="12">
    <source>
        <dbReference type="RuleBase" id="RU003784"/>
    </source>
</evidence>
<reference evidence="14 15" key="1">
    <citation type="submission" date="2020-02" db="EMBL/GenBank/DDBJ databases">
        <authorList>
            <person name="Kim Y.B."/>
            <person name="Roh S.W."/>
        </authorList>
    </citation>
    <scope>NUCLEOTIDE SEQUENCE [LARGE SCALE GENOMIC DNA]</scope>
    <source>
        <strain evidence="14 15">DSM 103574</strain>
    </source>
</reference>
<dbReference type="InterPro" id="IPR027417">
    <property type="entry name" value="P-loop_NTPase"/>
</dbReference>
<feature type="binding site" evidence="10">
    <location>
        <begin position="14"/>
        <end position="21"/>
    </location>
    <ligand>
        <name>ATP</name>
        <dbReference type="ChEBI" id="CHEBI:30616"/>
    </ligand>
</feature>
<evidence type="ECO:0000256" key="3">
    <source>
        <dbReference type="ARBA" id="ARBA00005842"/>
    </source>
</evidence>
<feature type="site" description="Interaction with substrate tRNA" evidence="10">
    <location>
        <position position="105"/>
    </location>
</feature>
<comment type="similarity">
    <text evidence="3 10 13">Belongs to the IPP transferase family.</text>
</comment>
<dbReference type="Gene3D" id="3.40.50.300">
    <property type="entry name" value="P-loop containing nucleotide triphosphate hydrolases"/>
    <property type="match status" value="1"/>
</dbReference>
<comment type="caution">
    <text evidence="10">Lacks conserved residue(s) required for the propagation of feature annotation.</text>
</comment>
<gene>
    <name evidence="10 14" type="primary">miaA</name>
    <name evidence="14" type="ORF">Ami103574_08775</name>
</gene>
<comment type="subunit">
    <text evidence="10">Monomer.</text>
</comment>
<dbReference type="AlphaFoldDB" id="A0A858BZA7"/>
<dbReference type="GO" id="GO:0005524">
    <property type="term" value="F:ATP binding"/>
    <property type="evidence" value="ECO:0007669"/>
    <property type="project" value="UniProtKB-UniRule"/>
</dbReference>
<comment type="function">
    <text evidence="2 10 12">Catalyzes the transfer of a dimethylallyl group onto the adenine at position 37 in tRNAs that read codons beginning with uridine, leading to the formation of N6-(dimethylallyl)adenosine (i(6)A).</text>
</comment>
<dbReference type="EC" id="2.5.1.75" evidence="10"/>
<dbReference type="HAMAP" id="MF_00185">
    <property type="entry name" value="IPP_trans"/>
    <property type="match status" value="1"/>
</dbReference>
<sequence>MKWTMKKEIIIIAGPTAVGKTKYAIEAAKALDGEVVSSDSMQLYQFMDIGSAKPTKEERAQIRHYLVDEVDPREAFSVAEYQRRAKAAIQDIFSRGKTPVVSGGTGLYVNSLIYDMDFSAPPASQEYRHQLEQLASSQGKEYLHRLLEEKDPQGAERIHPNNVKKVIRALEVAEHAGTGIKSFEQSFVPTKDYTCCLLGLCRQREELYGRIDQRVDLLLDMGLVEEVRGLLSMGLTPENISMKGIGYKEIMGYLQGEYDLEQAVYLVKRNTRHYAKRQMTWFKRYEDMTWFDLSSYADDELAIKEMIIWLSKNR</sequence>
<keyword evidence="6 10" id="KW-0547">Nucleotide-binding</keyword>